<organism evidence="2 3">
    <name type="scientific">Congregibacter brevis</name>
    <dbReference type="NCBI Taxonomy" id="3081201"/>
    <lineage>
        <taxon>Bacteria</taxon>
        <taxon>Pseudomonadati</taxon>
        <taxon>Pseudomonadota</taxon>
        <taxon>Gammaproteobacteria</taxon>
        <taxon>Cellvibrionales</taxon>
        <taxon>Halieaceae</taxon>
        <taxon>Congregibacter</taxon>
    </lineage>
</organism>
<keyword evidence="1" id="KW-0472">Membrane</keyword>
<proteinExistence type="predicted"/>
<feature type="transmembrane region" description="Helical" evidence="1">
    <location>
        <begin position="142"/>
        <end position="162"/>
    </location>
</feature>
<keyword evidence="1" id="KW-1133">Transmembrane helix</keyword>
<gene>
    <name evidence="2" type="ORF">R0137_00320</name>
</gene>
<name>A0ABZ0IBY6_9GAMM</name>
<evidence type="ECO:0000256" key="1">
    <source>
        <dbReference type="SAM" id="Phobius"/>
    </source>
</evidence>
<accession>A0ABZ0IBY6</accession>
<protein>
    <submittedName>
        <fullName evidence="2">DUF998 domain-containing protein</fullName>
    </submittedName>
</protein>
<dbReference type="EMBL" id="CP136865">
    <property type="protein sequence ID" value="WOJ97032.1"/>
    <property type="molecule type" value="Genomic_DNA"/>
</dbReference>
<feature type="transmembrane region" description="Helical" evidence="1">
    <location>
        <begin position="49"/>
        <end position="69"/>
    </location>
</feature>
<dbReference type="Proteomes" id="UP001626549">
    <property type="component" value="Chromosome"/>
</dbReference>
<dbReference type="RefSeq" id="WP_407327720.1">
    <property type="nucleotide sequence ID" value="NZ_CP136865.1"/>
</dbReference>
<feature type="transmembrane region" description="Helical" evidence="1">
    <location>
        <begin position="174"/>
        <end position="190"/>
    </location>
</feature>
<sequence length="198" mass="20918">MISTANLRRFVVAGVLLMFCAHLIALAMSGQGAMDTPISQLSRSAGADVHTAGLLVLAVVQIAVAVVLARSNNGSGFWTVAGWLMVFNGASLLFIAFYFLNASDAQLVGADANDPLAVLASSVGVIMGLLQRDLGRRAPLCAWINGLLFVLWLALIPVIPFIDGSWLGAYERTVGAILLLWLAMLALLCPDSPHIQTS</sequence>
<keyword evidence="3" id="KW-1185">Reference proteome</keyword>
<evidence type="ECO:0000313" key="2">
    <source>
        <dbReference type="EMBL" id="WOJ97032.1"/>
    </source>
</evidence>
<reference evidence="2 3" key="1">
    <citation type="submission" date="2023-10" db="EMBL/GenBank/DDBJ databases">
        <title>Two novel species belonging to the OM43/NOR5 clade.</title>
        <authorList>
            <person name="Park M."/>
        </authorList>
    </citation>
    <scope>NUCLEOTIDE SEQUENCE [LARGE SCALE GENOMIC DNA]</scope>
    <source>
        <strain evidence="2 3">IMCC45268</strain>
    </source>
</reference>
<dbReference type="Pfam" id="PF06197">
    <property type="entry name" value="DUF998"/>
    <property type="match status" value="1"/>
</dbReference>
<feature type="transmembrane region" description="Helical" evidence="1">
    <location>
        <begin position="76"/>
        <end position="100"/>
    </location>
</feature>
<evidence type="ECO:0000313" key="3">
    <source>
        <dbReference type="Proteomes" id="UP001626549"/>
    </source>
</evidence>
<dbReference type="InterPro" id="IPR009339">
    <property type="entry name" value="DUF998"/>
</dbReference>
<feature type="transmembrane region" description="Helical" evidence="1">
    <location>
        <begin position="112"/>
        <end position="130"/>
    </location>
</feature>
<keyword evidence="1" id="KW-0812">Transmembrane</keyword>